<evidence type="ECO:0000313" key="2">
    <source>
        <dbReference type="EMBL" id="RMX47606.1"/>
    </source>
</evidence>
<keyword evidence="1" id="KW-1133">Transmembrane helix</keyword>
<name>A0A3M6U1Y4_POCDA</name>
<feature type="non-terminal residue" evidence="2">
    <location>
        <position position="129"/>
    </location>
</feature>
<dbReference type="AlphaFoldDB" id="A0A3M6U1Y4"/>
<proteinExistence type="predicted"/>
<comment type="caution">
    <text evidence="2">The sequence shown here is derived from an EMBL/GenBank/DDBJ whole genome shotgun (WGS) entry which is preliminary data.</text>
</comment>
<feature type="transmembrane region" description="Helical" evidence="1">
    <location>
        <begin position="57"/>
        <end position="77"/>
    </location>
</feature>
<gene>
    <name evidence="2" type="ORF">pdam_00015122</name>
</gene>
<evidence type="ECO:0000256" key="1">
    <source>
        <dbReference type="SAM" id="Phobius"/>
    </source>
</evidence>
<keyword evidence="1" id="KW-0812">Transmembrane</keyword>
<feature type="non-terminal residue" evidence="2">
    <location>
        <position position="1"/>
    </location>
</feature>
<keyword evidence="1" id="KW-0472">Membrane</keyword>
<evidence type="ECO:0000313" key="3">
    <source>
        <dbReference type="Proteomes" id="UP000275408"/>
    </source>
</evidence>
<dbReference type="Proteomes" id="UP000275408">
    <property type="component" value="Unassembled WGS sequence"/>
</dbReference>
<organism evidence="2 3">
    <name type="scientific">Pocillopora damicornis</name>
    <name type="common">Cauliflower coral</name>
    <name type="synonym">Millepora damicornis</name>
    <dbReference type="NCBI Taxonomy" id="46731"/>
    <lineage>
        <taxon>Eukaryota</taxon>
        <taxon>Metazoa</taxon>
        <taxon>Cnidaria</taxon>
        <taxon>Anthozoa</taxon>
        <taxon>Hexacorallia</taxon>
        <taxon>Scleractinia</taxon>
        <taxon>Astrocoeniina</taxon>
        <taxon>Pocilloporidae</taxon>
        <taxon>Pocillopora</taxon>
    </lineage>
</organism>
<keyword evidence="3" id="KW-1185">Reference proteome</keyword>
<reference evidence="2 3" key="1">
    <citation type="journal article" date="2018" name="Sci. Rep.">
        <title>Comparative analysis of the Pocillopora damicornis genome highlights role of immune system in coral evolution.</title>
        <authorList>
            <person name="Cunning R."/>
            <person name="Bay R.A."/>
            <person name="Gillette P."/>
            <person name="Baker A.C."/>
            <person name="Traylor-Knowles N."/>
        </authorList>
    </citation>
    <scope>NUCLEOTIDE SEQUENCE [LARGE SCALE GENOMIC DNA]</scope>
    <source>
        <strain evidence="2">RSMAS</strain>
        <tissue evidence="2">Whole animal</tissue>
    </source>
</reference>
<protein>
    <submittedName>
        <fullName evidence="2">Uncharacterized protein</fullName>
    </submittedName>
</protein>
<accession>A0A3M6U1Y4</accession>
<sequence length="129" mass="14709">KTYLSHYLIRADHQAVITINSHSYKLCRVLCYISFIEARSQGSSDLVSPFVRSFFAVMYRLSLVLVCVYIAVSVMLLTCPRDTEASALTPYGKRSQVFRYKRSICQAARALRCDSEENPMRRDLGADDI</sequence>
<dbReference type="EMBL" id="RCHS01002403">
    <property type="protein sequence ID" value="RMX47606.1"/>
    <property type="molecule type" value="Genomic_DNA"/>
</dbReference>